<dbReference type="Gene3D" id="3.30.200.20">
    <property type="entry name" value="Phosphorylase Kinase, domain 1"/>
    <property type="match status" value="1"/>
</dbReference>
<dbReference type="InterPro" id="IPR011009">
    <property type="entry name" value="Kinase-like_dom_sf"/>
</dbReference>
<evidence type="ECO:0000256" key="6">
    <source>
        <dbReference type="PROSITE-ProRule" id="PRU10141"/>
    </source>
</evidence>
<evidence type="ECO:0000256" key="1">
    <source>
        <dbReference type="ARBA" id="ARBA00004167"/>
    </source>
</evidence>
<keyword evidence="4" id="KW-1133">Transmembrane helix</keyword>
<keyword evidence="9" id="KW-1185">Reference proteome</keyword>
<sequence length="146" mass="16069">MTKSKEGEDDIDKVLGIPIMKFSYVDLQVATEDFKEELGSGGFGSVINGVMADSTMIAVKRLDKRGQGMRAFLVEIDTIGRLHHFNLVSFGIVLIEIVTRGRNGGSLKVKPICCKRCRKELKSASQQVSSCINFELDLVGCARPMQ</sequence>
<keyword evidence="2" id="KW-0812">Transmembrane</keyword>
<evidence type="ECO:0000256" key="4">
    <source>
        <dbReference type="ARBA" id="ARBA00022989"/>
    </source>
</evidence>
<evidence type="ECO:0000313" key="8">
    <source>
        <dbReference type="EMBL" id="KAI5337939.1"/>
    </source>
</evidence>
<comment type="subcellular location">
    <subcellularLocation>
        <location evidence="1">Membrane</location>
        <topology evidence="1">Single-pass membrane protein</topology>
    </subcellularLocation>
</comment>
<dbReference type="Proteomes" id="UP001054821">
    <property type="component" value="Chromosome 3"/>
</dbReference>
<dbReference type="SUPFAM" id="SSF56112">
    <property type="entry name" value="Protein kinase-like (PK-like)"/>
    <property type="match status" value="1"/>
</dbReference>
<keyword evidence="3" id="KW-0732">Signal</keyword>
<accession>A0AAD4W8D3</accession>
<evidence type="ECO:0000256" key="3">
    <source>
        <dbReference type="ARBA" id="ARBA00022729"/>
    </source>
</evidence>
<keyword evidence="6" id="KW-0067">ATP-binding</keyword>
<name>A0AAD4W8D3_PRUDU</name>
<dbReference type="InterPro" id="IPR001245">
    <property type="entry name" value="Ser-Thr/Tyr_kinase_cat_dom"/>
</dbReference>
<comment type="caution">
    <text evidence="8">The sequence shown here is derived from an EMBL/GenBank/DDBJ whole genome shotgun (WGS) entry which is preliminary data.</text>
</comment>
<dbReference type="PANTHER" id="PTHR47974:SF24">
    <property type="entry name" value="RECEPTOR-LIKE SERINE_THREONINE-PROTEIN KINASE"/>
    <property type="match status" value="1"/>
</dbReference>
<organism evidence="8 9">
    <name type="scientific">Prunus dulcis</name>
    <name type="common">Almond</name>
    <name type="synonym">Amygdalus dulcis</name>
    <dbReference type="NCBI Taxonomy" id="3755"/>
    <lineage>
        <taxon>Eukaryota</taxon>
        <taxon>Viridiplantae</taxon>
        <taxon>Streptophyta</taxon>
        <taxon>Embryophyta</taxon>
        <taxon>Tracheophyta</taxon>
        <taxon>Spermatophyta</taxon>
        <taxon>Magnoliopsida</taxon>
        <taxon>eudicotyledons</taxon>
        <taxon>Gunneridae</taxon>
        <taxon>Pentapetalae</taxon>
        <taxon>rosids</taxon>
        <taxon>fabids</taxon>
        <taxon>Rosales</taxon>
        <taxon>Rosaceae</taxon>
        <taxon>Amygdaloideae</taxon>
        <taxon>Amygdaleae</taxon>
        <taxon>Prunus</taxon>
    </lineage>
</organism>
<evidence type="ECO:0000256" key="5">
    <source>
        <dbReference type="ARBA" id="ARBA00023136"/>
    </source>
</evidence>
<dbReference type="GO" id="GO:0005524">
    <property type="term" value="F:ATP binding"/>
    <property type="evidence" value="ECO:0007669"/>
    <property type="project" value="UniProtKB-UniRule"/>
</dbReference>
<protein>
    <recommendedName>
        <fullName evidence="7">Serine-threonine/tyrosine-protein kinase catalytic domain-containing protein</fullName>
    </recommendedName>
</protein>
<dbReference type="InterPro" id="IPR017441">
    <property type="entry name" value="Protein_kinase_ATP_BS"/>
</dbReference>
<evidence type="ECO:0000256" key="2">
    <source>
        <dbReference type="ARBA" id="ARBA00022692"/>
    </source>
</evidence>
<dbReference type="AlphaFoldDB" id="A0AAD4W8D3"/>
<dbReference type="GO" id="GO:0016020">
    <property type="term" value="C:membrane"/>
    <property type="evidence" value="ECO:0007669"/>
    <property type="project" value="UniProtKB-SubCell"/>
</dbReference>
<reference evidence="8 9" key="1">
    <citation type="journal article" date="2022" name="G3 (Bethesda)">
        <title>Whole-genome sequence and methylome profiling of the almond [Prunus dulcis (Mill.) D.A. Webb] cultivar 'Nonpareil'.</title>
        <authorList>
            <person name="D'Amico-Willman K.M."/>
            <person name="Ouma W.Z."/>
            <person name="Meulia T."/>
            <person name="Sideli G.M."/>
            <person name="Gradziel T.M."/>
            <person name="Fresnedo-Ramirez J."/>
        </authorList>
    </citation>
    <scope>NUCLEOTIDE SEQUENCE [LARGE SCALE GENOMIC DNA]</scope>
    <source>
        <strain evidence="8">Clone GOH B32 T37-40</strain>
    </source>
</reference>
<feature type="domain" description="Serine-threonine/tyrosine-protein kinase catalytic" evidence="7">
    <location>
        <begin position="34"/>
        <end position="99"/>
    </location>
</feature>
<keyword evidence="6" id="KW-0547">Nucleotide-binding</keyword>
<dbReference type="PROSITE" id="PS00107">
    <property type="entry name" value="PROTEIN_KINASE_ATP"/>
    <property type="match status" value="1"/>
</dbReference>
<evidence type="ECO:0000313" key="9">
    <source>
        <dbReference type="Proteomes" id="UP001054821"/>
    </source>
</evidence>
<dbReference type="Pfam" id="PF07714">
    <property type="entry name" value="PK_Tyr_Ser-Thr"/>
    <property type="match status" value="1"/>
</dbReference>
<keyword evidence="5" id="KW-0472">Membrane</keyword>
<gene>
    <name evidence="8" type="ORF">L3X38_017210</name>
</gene>
<dbReference type="GO" id="GO:0004672">
    <property type="term" value="F:protein kinase activity"/>
    <property type="evidence" value="ECO:0007669"/>
    <property type="project" value="InterPro"/>
</dbReference>
<evidence type="ECO:0000259" key="7">
    <source>
        <dbReference type="Pfam" id="PF07714"/>
    </source>
</evidence>
<feature type="binding site" evidence="6">
    <location>
        <position position="60"/>
    </location>
    <ligand>
        <name>ATP</name>
        <dbReference type="ChEBI" id="CHEBI:30616"/>
    </ligand>
</feature>
<dbReference type="PANTHER" id="PTHR47974">
    <property type="entry name" value="OS07G0415500 PROTEIN"/>
    <property type="match status" value="1"/>
</dbReference>
<dbReference type="EMBL" id="JAJFAZ020000003">
    <property type="protein sequence ID" value="KAI5337939.1"/>
    <property type="molecule type" value="Genomic_DNA"/>
</dbReference>
<proteinExistence type="predicted"/>